<name>A0A383BRI5_9ZZZZ</name>
<dbReference type="InterPro" id="IPR006669">
    <property type="entry name" value="MgtE_transporter"/>
</dbReference>
<reference evidence="2" key="1">
    <citation type="submission" date="2018-05" db="EMBL/GenBank/DDBJ databases">
        <authorList>
            <person name="Lanie J.A."/>
            <person name="Ng W.-L."/>
            <person name="Kazmierczak K.M."/>
            <person name="Andrzejewski T.M."/>
            <person name="Davidsen T.M."/>
            <person name="Wayne K.J."/>
            <person name="Tettelin H."/>
            <person name="Glass J.I."/>
            <person name="Rusch D."/>
            <person name="Podicherti R."/>
            <person name="Tsui H.-C.T."/>
            <person name="Winkler M.E."/>
        </authorList>
    </citation>
    <scope>NUCLEOTIDE SEQUENCE</scope>
</reference>
<dbReference type="GO" id="GO:0016020">
    <property type="term" value="C:membrane"/>
    <property type="evidence" value="ECO:0007669"/>
    <property type="project" value="InterPro"/>
</dbReference>
<feature type="non-terminal residue" evidence="2">
    <location>
        <position position="121"/>
    </location>
</feature>
<organism evidence="2">
    <name type="scientific">marine metagenome</name>
    <dbReference type="NCBI Taxonomy" id="408172"/>
    <lineage>
        <taxon>unclassified sequences</taxon>
        <taxon>metagenomes</taxon>
        <taxon>ecological metagenomes</taxon>
    </lineage>
</organism>
<dbReference type="AlphaFoldDB" id="A0A383BRI5"/>
<accession>A0A383BRI5</accession>
<protein>
    <recommendedName>
        <fullName evidence="1">Magnesium transporter MgtE intracellular domain-containing protein</fullName>
    </recommendedName>
</protein>
<dbReference type="GO" id="GO:0015095">
    <property type="term" value="F:magnesium ion transmembrane transporter activity"/>
    <property type="evidence" value="ECO:0007669"/>
    <property type="project" value="InterPro"/>
</dbReference>
<gene>
    <name evidence="2" type="ORF">METZ01_LOCUS475601</name>
</gene>
<dbReference type="EMBL" id="UINC01202781">
    <property type="protein sequence ID" value="SVE22747.1"/>
    <property type="molecule type" value="Genomic_DNA"/>
</dbReference>
<evidence type="ECO:0000259" key="1">
    <source>
        <dbReference type="SMART" id="SM00924"/>
    </source>
</evidence>
<dbReference type="InterPro" id="IPR006668">
    <property type="entry name" value="Mg_transptr_MgtE_intracell_dom"/>
</dbReference>
<dbReference type="PANTHER" id="PTHR43773:SF1">
    <property type="entry name" value="MAGNESIUM TRANSPORTER MGTE"/>
    <property type="match status" value="1"/>
</dbReference>
<dbReference type="SMART" id="SM00924">
    <property type="entry name" value="MgtE_N"/>
    <property type="match status" value="1"/>
</dbReference>
<dbReference type="SUPFAM" id="SSF158791">
    <property type="entry name" value="MgtE N-terminal domain-like"/>
    <property type="match status" value="1"/>
</dbReference>
<feature type="domain" description="Magnesium transporter MgtE intracellular" evidence="1">
    <location>
        <begin position="38"/>
        <end position="121"/>
    </location>
</feature>
<dbReference type="PANTHER" id="PTHR43773">
    <property type="entry name" value="MAGNESIUM TRANSPORTER MGTE"/>
    <property type="match status" value="1"/>
</dbReference>
<dbReference type="InterPro" id="IPR038076">
    <property type="entry name" value="MgtE_N_sf"/>
</dbReference>
<dbReference type="Pfam" id="PF03448">
    <property type="entry name" value="MgtE_N"/>
    <property type="match status" value="1"/>
</dbReference>
<evidence type="ECO:0000313" key="2">
    <source>
        <dbReference type="EMBL" id="SVE22747.1"/>
    </source>
</evidence>
<sequence>MEKIKTMQKLDSKKVRENLASLVEDNDVVALEALMEDLHPSDVADVVEALDREMGVRLLRALPVNLASETLAEIQEGEARSRLFSSLNPEEAADLLKKLSDDNAADLVGELSSNHQEKILG</sequence>
<dbReference type="Gene3D" id="1.25.60.10">
    <property type="entry name" value="MgtE N-terminal domain-like"/>
    <property type="match status" value="1"/>
</dbReference>
<proteinExistence type="predicted"/>